<evidence type="ECO:0000313" key="2">
    <source>
        <dbReference type="Proteomes" id="UP000078292"/>
    </source>
</evidence>
<dbReference type="Pfam" id="PF11248">
    <property type="entry name" value="DUF3046"/>
    <property type="match status" value="1"/>
</dbReference>
<gene>
    <name evidence="1" type="ORF">A6F49_01825</name>
</gene>
<dbReference type="RefSeq" id="WP_043055707.1">
    <property type="nucleotide sequence ID" value="NZ_LXEY01000115.1"/>
</dbReference>
<dbReference type="InterPro" id="IPR021408">
    <property type="entry name" value="DUF3046"/>
</dbReference>
<keyword evidence="1" id="KW-0808">Transferase</keyword>
<keyword evidence="1" id="KW-0418">Kinase</keyword>
<organism evidence="1 2">
    <name type="scientific">Enteractinococcus helveticum</name>
    <dbReference type="NCBI Taxonomy" id="1837282"/>
    <lineage>
        <taxon>Bacteria</taxon>
        <taxon>Bacillati</taxon>
        <taxon>Actinomycetota</taxon>
        <taxon>Actinomycetes</taxon>
        <taxon>Micrococcales</taxon>
        <taxon>Micrococcaceae</taxon>
    </lineage>
</organism>
<name>A0A1B7LUU2_9MICC</name>
<accession>A0A1B7LUU2</accession>
<comment type="caution">
    <text evidence="1">The sequence shown here is derived from an EMBL/GenBank/DDBJ whole genome shotgun (WGS) entry which is preliminary data.</text>
</comment>
<reference evidence="1 2" key="1">
    <citation type="submission" date="2016-04" db="EMBL/GenBank/DDBJ databases">
        <title>First whole genome shotgun sequence of the bacterium Enteractinococcus sp. strain UASWS1574.</title>
        <authorList>
            <person name="Crovadore J."/>
            <person name="Chablais R."/>
            <person name="Lefort F."/>
        </authorList>
    </citation>
    <scope>NUCLEOTIDE SEQUENCE [LARGE SCALE GENOMIC DNA]</scope>
    <source>
        <strain evidence="1 2">UASWS1574</strain>
    </source>
</reference>
<dbReference type="STRING" id="1837282.A6F49_01825"/>
<dbReference type="AlphaFoldDB" id="A0A1B7LUU2"/>
<dbReference type="GO" id="GO:0016301">
    <property type="term" value="F:kinase activity"/>
    <property type="evidence" value="ECO:0007669"/>
    <property type="project" value="UniProtKB-KW"/>
</dbReference>
<sequence length="76" mass="8332">MRHSHFWILLEDEFGSANAGVIASSLELPGLKATAQEALSAGVDARVVWQAVCDLHDIPTERRLGKDKAPRDTDTF</sequence>
<dbReference type="Proteomes" id="UP000078292">
    <property type="component" value="Unassembled WGS sequence"/>
</dbReference>
<dbReference type="OrthoDB" id="3215033at2"/>
<keyword evidence="2" id="KW-1185">Reference proteome</keyword>
<proteinExistence type="predicted"/>
<dbReference type="EMBL" id="LXEY01000115">
    <property type="protein sequence ID" value="OAV51514.1"/>
    <property type="molecule type" value="Genomic_DNA"/>
</dbReference>
<protein>
    <submittedName>
        <fullName evidence="1">Histidine kinase</fullName>
    </submittedName>
</protein>
<evidence type="ECO:0000313" key="1">
    <source>
        <dbReference type="EMBL" id="OAV51514.1"/>
    </source>
</evidence>